<evidence type="ECO:0000313" key="3">
    <source>
        <dbReference type="EMBL" id="QJQ03440.1"/>
    </source>
</evidence>
<dbReference type="Proteomes" id="UP000501648">
    <property type="component" value="Chromosome"/>
</dbReference>
<evidence type="ECO:0000259" key="2">
    <source>
        <dbReference type="PROSITE" id="PS50943"/>
    </source>
</evidence>
<proteinExistence type="predicted"/>
<dbReference type="GO" id="GO:0003677">
    <property type="term" value="F:DNA binding"/>
    <property type="evidence" value="ECO:0007669"/>
    <property type="project" value="UniProtKB-KW"/>
</dbReference>
<keyword evidence="1" id="KW-0238">DNA-binding</keyword>
<feature type="domain" description="HTH cro/C1-type" evidence="2">
    <location>
        <begin position="13"/>
        <end position="68"/>
    </location>
</feature>
<dbReference type="RefSeq" id="WP_017454953.1">
    <property type="nucleotide sequence ID" value="NZ_CP008956.1"/>
</dbReference>
<dbReference type="Pfam" id="PF01381">
    <property type="entry name" value="HTH_3"/>
    <property type="match status" value="1"/>
</dbReference>
<dbReference type="CDD" id="cd00093">
    <property type="entry name" value="HTH_XRE"/>
    <property type="match status" value="1"/>
</dbReference>
<dbReference type="PROSITE" id="PS50943">
    <property type="entry name" value="HTH_CROC1"/>
    <property type="match status" value="1"/>
</dbReference>
<dbReference type="EMBL" id="CP008956">
    <property type="protein sequence ID" value="QJQ03440.1"/>
    <property type="molecule type" value="Genomic_DNA"/>
</dbReference>
<dbReference type="GO" id="GO:0003700">
    <property type="term" value="F:DNA-binding transcription factor activity"/>
    <property type="evidence" value="ECO:0007669"/>
    <property type="project" value="TreeGrafter"/>
</dbReference>
<reference evidence="3 4" key="1">
    <citation type="journal article" date="2012" name="J. Bacteriol.">
        <title>Genome sequence of the pathogenic Herbaspirillum seropedicae strain Os34, isolated from rice roots.</title>
        <authorList>
            <person name="Ye W."/>
            <person name="Ye S."/>
            <person name="Liu J."/>
            <person name="Chang S."/>
            <person name="Chen M."/>
            <person name="Zhu B."/>
            <person name="Guo L."/>
            <person name="An Q."/>
        </authorList>
    </citation>
    <scope>NUCLEOTIDE SEQUENCE [LARGE SCALE GENOMIC DNA]</scope>
    <source>
        <strain evidence="3 4">Os34</strain>
    </source>
</reference>
<dbReference type="SUPFAM" id="SSF47413">
    <property type="entry name" value="lambda repressor-like DNA-binding domains"/>
    <property type="match status" value="1"/>
</dbReference>
<dbReference type="Gene3D" id="1.10.260.40">
    <property type="entry name" value="lambda repressor-like DNA-binding domains"/>
    <property type="match status" value="1"/>
</dbReference>
<protein>
    <submittedName>
        <fullName evidence="3">XRE family transcriptional regulator</fullName>
    </submittedName>
</protein>
<sequence length="112" mass="12884">MATKAATVLGEKIRTQRKRLNLTLDQLAERTGSSKSYIWELENRPVVRPSADKLARLAEVFEVTVEFLLDDNKTEVTKSDADEVFFRRIGQLDAKKRAQLEKFLRAIDDDDE</sequence>
<gene>
    <name evidence="3" type="ORF">C798_25345</name>
</gene>
<dbReference type="GO" id="GO:0005829">
    <property type="term" value="C:cytosol"/>
    <property type="evidence" value="ECO:0007669"/>
    <property type="project" value="TreeGrafter"/>
</dbReference>
<dbReference type="PANTHER" id="PTHR46797:SF1">
    <property type="entry name" value="METHYLPHOSPHONATE SYNTHASE"/>
    <property type="match status" value="1"/>
</dbReference>
<accession>A0A6M3ZZY1</accession>
<evidence type="ECO:0000313" key="4">
    <source>
        <dbReference type="Proteomes" id="UP000501648"/>
    </source>
</evidence>
<name>A0A6M3ZZY1_9BURK</name>
<dbReference type="InterPro" id="IPR001387">
    <property type="entry name" value="Cro/C1-type_HTH"/>
</dbReference>
<organism evidence="3 4">
    <name type="scientific">Herbaspirillum rubrisubalbicans Os34</name>
    <dbReference type="NCBI Taxonomy" id="1235827"/>
    <lineage>
        <taxon>Bacteria</taxon>
        <taxon>Pseudomonadati</taxon>
        <taxon>Pseudomonadota</taxon>
        <taxon>Betaproteobacteria</taxon>
        <taxon>Burkholderiales</taxon>
        <taxon>Oxalobacteraceae</taxon>
        <taxon>Herbaspirillum</taxon>
    </lineage>
</organism>
<dbReference type="InterPro" id="IPR010982">
    <property type="entry name" value="Lambda_DNA-bd_dom_sf"/>
</dbReference>
<dbReference type="InterPro" id="IPR050807">
    <property type="entry name" value="TransReg_Diox_bact_type"/>
</dbReference>
<dbReference type="AlphaFoldDB" id="A0A6M3ZZY1"/>
<dbReference type="PANTHER" id="PTHR46797">
    <property type="entry name" value="HTH-TYPE TRANSCRIPTIONAL REGULATOR"/>
    <property type="match status" value="1"/>
</dbReference>
<dbReference type="SMART" id="SM00530">
    <property type="entry name" value="HTH_XRE"/>
    <property type="match status" value="1"/>
</dbReference>
<evidence type="ECO:0000256" key="1">
    <source>
        <dbReference type="ARBA" id="ARBA00023125"/>
    </source>
</evidence>